<evidence type="ECO:0000313" key="8">
    <source>
        <dbReference type="EMBL" id="GAJ28041.1"/>
    </source>
</evidence>
<dbReference type="PROSITE" id="PS50125">
    <property type="entry name" value="GUANYLATE_CYCLASE_2"/>
    <property type="match status" value="1"/>
</dbReference>
<dbReference type="GO" id="GO:0016301">
    <property type="term" value="F:kinase activity"/>
    <property type="evidence" value="ECO:0007669"/>
    <property type="project" value="UniProtKB-KW"/>
</dbReference>
<keyword evidence="4 6" id="KW-1133">Transmembrane helix</keyword>
<dbReference type="Pfam" id="PF02743">
    <property type="entry name" value="dCache_1"/>
    <property type="match status" value="1"/>
</dbReference>
<dbReference type="PANTHER" id="PTHR45655">
    <property type="entry name" value="GUANYLATE CYCLASE SOLUBLE SUBUNIT BETA-2"/>
    <property type="match status" value="1"/>
</dbReference>
<dbReference type="SUPFAM" id="SSF55781">
    <property type="entry name" value="GAF domain-like"/>
    <property type="match status" value="1"/>
</dbReference>
<evidence type="ECO:0000313" key="9">
    <source>
        <dbReference type="Proteomes" id="UP000019760"/>
    </source>
</evidence>
<dbReference type="GO" id="GO:0008074">
    <property type="term" value="C:guanylate cyclase complex, soluble"/>
    <property type="evidence" value="ECO:0007669"/>
    <property type="project" value="TreeGrafter"/>
</dbReference>
<dbReference type="Gene3D" id="3.30.450.40">
    <property type="match status" value="1"/>
</dbReference>
<dbReference type="SMART" id="SM00044">
    <property type="entry name" value="CYCc"/>
    <property type="match status" value="1"/>
</dbReference>
<dbReference type="SUPFAM" id="SSF103190">
    <property type="entry name" value="Sensory domain-like"/>
    <property type="match status" value="1"/>
</dbReference>
<dbReference type="GO" id="GO:0005886">
    <property type="term" value="C:plasma membrane"/>
    <property type="evidence" value="ECO:0007669"/>
    <property type="project" value="UniProtKB-SubCell"/>
</dbReference>
<dbReference type="Pfam" id="PF01590">
    <property type="entry name" value="GAF"/>
    <property type="match status" value="1"/>
</dbReference>
<protein>
    <submittedName>
        <fullName evidence="8">Two component hybrid sensor histidine kinase and transcriptional regulator/adenylate/guanylate cyclase</fullName>
    </submittedName>
</protein>
<dbReference type="InterPro" id="IPR003018">
    <property type="entry name" value="GAF"/>
</dbReference>
<sequence>MRSVEIVDPTGTKPRQRRRTLVQVGGPILGVLLVVVVILVVALRSYVTNRDGVLSLTRQMFLIQEDEISLRVSNYLSPAPATAIIAHDLLATESLVSPPKIFQAYARSMLVHVPQIESFYLADDTGAFWYVGRNPHLHFAGIEYAHFETIGGRDVFHHWYYDASGKLTGENDTDAAGYDPRTHAWYRGAIRLDHLLWTDPYAFRDTGNFVVTAATSMTYTNGHAGVFAINISLNRLTAFLESVHLGKSGRAIIVDGDGHLVAGAGIELAAKAADWDFARMKLTAAREPVFARAFAMYNVFGPGPQIIHADGRDYVTVAAPLDHGKQKKWMVILEAQESDFAAFTRAAGWQNLMFSLVVVLLAALLAGFLVRQNRMTEKARRILIAERARREEETEVLARLAGEPDLFEAEHEVPALTEILAEATEARAVSLWRLVEDGDRLLCEDAYDRGEDAHSTGLELGRDDVAGLFGVIETGESVAVAEAATDDRTRSFHRLFLRNHGGIGVLLVPIMIRGRPLGLVVLEDVRRPGSAAVLGEFVAGIAAVRFTASSHVASGEVHDRRSEGAAGALRVEEVFLLAPGGDADAPLPAGRYPLVSAAMVVFGFTSSPTIDSDVDLLPVVQRLAAQMQTIAREHGLFSVQALGNRILLVGGCGKEEDRAAALRLADAVLAVRELCMVTLAEAELMTNFRIGLHIGPALGAVLGDEPGVFNLWGEAVQFAELLAETMPDAATIQVSESAYAVLKEAFLFRPRGEFYLPRTGITRSFVLAGHR</sequence>
<evidence type="ECO:0000256" key="6">
    <source>
        <dbReference type="SAM" id="Phobius"/>
    </source>
</evidence>
<dbReference type="GO" id="GO:0004383">
    <property type="term" value="F:guanylate cyclase activity"/>
    <property type="evidence" value="ECO:0007669"/>
    <property type="project" value="TreeGrafter"/>
</dbReference>
<dbReference type="EMBL" id="BAND01000013">
    <property type="protein sequence ID" value="GAJ28041.1"/>
    <property type="molecule type" value="Genomic_DNA"/>
</dbReference>
<dbReference type="InterPro" id="IPR001054">
    <property type="entry name" value="A/G_cyclase"/>
</dbReference>
<accession>A0A023D2K5</accession>
<evidence type="ECO:0000256" key="4">
    <source>
        <dbReference type="ARBA" id="ARBA00022989"/>
    </source>
</evidence>
<dbReference type="AlphaFoldDB" id="A0A023D2K5"/>
<organism evidence="8 9">
    <name type="scientific">Acidomonas methanolica NBRC 104435</name>
    <dbReference type="NCBI Taxonomy" id="1231351"/>
    <lineage>
        <taxon>Bacteria</taxon>
        <taxon>Pseudomonadati</taxon>
        <taxon>Pseudomonadota</taxon>
        <taxon>Alphaproteobacteria</taxon>
        <taxon>Acetobacterales</taxon>
        <taxon>Acetobacteraceae</taxon>
        <taxon>Acidomonas</taxon>
    </lineage>
</organism>
<dbReference type="InterPro" id="IPR029151">
    <property type="entry name" value="Sensor-like_sf"/>
</dbReference>
<evidence type="ECO:0000256" key="5">
    <source>
        <dbReference type="ARBA" id="ARBA00023136"/>
    </source>
</evidence>
<evidence type="ECO:0000259" key="7">
    <source>
        <dbReference type="PROSITE" id="PS50125"/>
    </source>
</evidence>
<keyword evidence="8" id="KW-0808">Transferase</keyword>
<feature type="transmembrane region" description="Helical" evidence="6">
    <location>
        <begin position="21"/>
        <end position="43"/>
    </location>
</feature>
<dbReference type="Gene3D" id="3.30.450.20">
    <property type="entry name" value="PAS domain"/>
    <property type="match status" value="1"/>
</dbReference>
<gene>
    <name evidence="8" type="ORF">Amme_013_005</name>
</gene>
<dbReference type="PANTHER" id="PTHR45655:SF13">
    <property type="entry name" value="SOLUBLE GUANYLATE CYCLASE GCY-32-RELATED"/>
    <property type="match status" value="1"/>
</dbReference>
<dbReference type="OrthoDB" id="7293398at2"/>
<keyword evidence="8" id="KW-0418">Kinase</keyword>
<feature type="domain" description="Guanylate cyclase" evidence="7">
    <location>
        <begin position="601"/>
        <end position="723"/>
    </location>
</feature>
<dbReference type="Gene3D" id="3.30.70.1230">
    <property type="entry name" value="Nucleotide cyclase"/>
    <property type="match status" value="1"/>
</dbReference>
<dbReference type="GO" id="GO:0019934">
    <property type="term" value="P:cGMP-mediated signaling"/>
    <property type="evidence" value="ECO:0007669"/>
    <property type="project" value="TreeGrafter"/>
</dbReference>
<comment type="subcellular location">
    <subcellularLocation>
        <location evidence="1">Cell membrane</location>
        <topology evidence="1">Multi-pass membrane protein</topology>
    </subcellularLocation>
</comment>
<reference evidence="8 9" key="2">
    <citation type="journal article" date="2014" name="FEMS Microbiol. Lett.">
        <title>Draft genomic DNA sequence of the facultatively methylotrophic bacterium Acidomonas methanolica type strain MB58.</title>
        <authorList>
            <person name="Higashiura N."/>
            <person name="Hadano H."/>
            <person name="Hirakawa H."/>
            <person name="Matsutani M."/>
            <person name="Takabe S."/>
            <person name="Matsushita K."/>
            <person name="Azuma Y."/>
        </authorList>
    </citation>
    <scope>NUCLEOTIDE SEQUENCE [LARGE SCALE GENOMIC DNA]</scope>
    <source>
        <strain evidence="8 9">MB58</strain>
    </source>
</reference>
<evidence type="ECO:0000256" key="3">
    <source>
        <dbReference type="ARBA" id="ARBA00022692"/>
    </source>
</evidence>
<comment type="caution">
    <text evidence="8">The sequence shown here is derived from an EMBL/GenBank/DDBJ whole genome shotgun (WGS) entry which is preliminary data.</text>
</comment>
<keyword evidence="5 6" id="KW-0472">Membrane</keyword>
<dbReference type="Proteomes" id="UP000019760">
    <property type="component" value="Unassembled WGS sequence"/>
</dbReference>
<keyword evidence="2" id="KW-1003">Cell membrane</keyword>
<dbReference type="CDD" id="cd12913">
    <property type="entry name" value="PDC1_MCP_like"/>
    <property type="match status" value="1"/>
</dbReference>
<name>A0A023D2K5_ACIMT</name>
<keyword evidence="9" id="KW-1185">Reference proteome</keyword>
<evidence type="ECO:0000256" key="1">
    <source>
        <dbReference type="ARBA" id="ARBA00004651"/>
    </source>
</evidence>
<dbReference type="InterPro" id="IPR033479">
    <property type="entry name" value="dCache_1"/>
</dbReference>
<dbReference type="InterPro" id="IPR029016">
    <property type="entry name" value="GAF-like_dom_sf"/>
</dbReference>
<dbReference type="GO" id="GO:0004016">
    <property type="term" value="F:adenylate cyclase activity"/>
    <property type="evidence" value="ECO:0007669"/>
    <property type="project" value="UniProtKB-ARBA"/>
</dbReference>
<feature type="transmembrane region" description="Helical" evidence="6">
    <location>
        <begin position="352"/>
        <end position="370"/>
    </location>
</feature>
<evidence type="ECO:0000256" key="2">
    <source>
        <dbReference type="ARBA" id="ARBA00022475"/>
    </source>
</evidence>
<dbReference type="InterPro" id="IPR029787">
    <property type="entry name" value="Nucleotide_cyclase"/>
</dbReference>
<keyword evidence="3 6" id="KW-0812">Transmembrane</keyword>
<dbReference type="SUPFAM" id="SSF55073">
    <property type="entry name" value="Nucleotide cyclase"/>
    <property type="match status" value="1"/>
</dbReference>
<dbReference type="Pfam" id="PF00211">
    <property type="entry name" value="Guanylate_cyc"/>
    <property type="match status" value="1"/>
</dbReference>
<reference evidence="9" key="1">
    <citation type="journal article" date="2014" name="FEMS Microbiol. Lett.">
        <title>Draft Genomic DNA Sequence of the Facultatively Methylotrophic Bacterium Acidomonas methanolica type strain MB58.</title>
        <authorList>
            <person name="Higashiura N."/>
            <person name="Hadano H."/>
            <person name="Hirakawa H."/>
            <person name="Matsutani M."/>
            <person name="Takabe S."/>
            <person name="Matsushita K."/>
            <person name="Azuma Y."/>
        </authorList>
    </citation>
    <scope>NUCLEOTIDE SEQUENCE [LARGE SCALE GENOMIC DNA]</scope>
    <source>
        <strain evidence="9">MB58</strain>
    </source>
</reference>
<proteinExistence type="predicted"/>
<dbReference type="GO" id="GO:0070482">
    <property type="term" value="P:response to oxygen levels"/>
    <property type="evidence" value="ECO:0007669"/>
    <property type="project" value="TreeGrafter"/>
</dbReference>
<dbReference type="RefSeq" id="WP_042056239.1">
    <property type="nucleotide sequence ID" value="NZ_BAND01000013.1"/>
</dbReference>